<proteinExistence type="predicted"/>
<dbReference type="Proteomes" id="UP000215563">
    <property type="component" value="Unassembled WGS sequence"/>
</dbReference>
<sequence>MSLKRSRSVVALGVSLAALPLIVSGTAEASTAAGPADLGTLPGDTFSQVLAINGAGVMVGSSTPLEPQIKDHPAKWDARGGITALPTLGGEQGKAVDINDRGVAVGWADKDAAWHRAAVAWAPDNTVTALPYLAGGDYAAANAITERGVVVGAATAADGTTHAVRWNPDGKVVDLGGLPGGRYSDARWITEDGRTVGGTAQDAEGRNHVVRWNVSGAITDLSPGNPGSTGTDMNESGVIVGSAADSAGEQKPVRWERDGRMTWLDWPERDAAWANAVNDAGVVAGGGYLVFGTDSPARWNRAGARTVLSTARGMGNDVDRAGTVVGLENNIATKWDARGTRTVLGTLPGGDYSTATRVGANGTIIGMSYNEYGRWHAVYWPAR</sequence>
<keyword evidence="3" id="KW-1185">Reference proteome</keyword>
<organism evidence="2 3">
    <name type="scientific">Amycolatopsis alba DSM 44262</name>
    <dbReference type="NCBI Taxonomy" id="1125972"/>
    <lineage>
        <taxon>Bacteria</taxon>
        <taxon>Bacillati</taxon>
        <taxon>Actinomycetota</taxon>
        <taxon>Actinomycetes</taxon>
        <taxon>Pseudonocardiales</taxon>
        <taxon>Pseudonocardiaceae</taxon>
        <taxon>Amycolatopsis</taxon>
    </lineage>
</organism>
<keyword evidence="1" id="KW-0732">Signal</keyword>
<reference evidence="2 3" key="1">
    <citation type="submission" date="2017-07" db="EMBL/GenBank/DDBJ databases">
        <title>Amycolatopsis alba DSM 44262 Genome sequencing and assembly.</title>
        <authorList>
            <person name="Kaur N."/>
            <person name="Mayilraj S."/>
        </authorList>
    </citation>
    <scope>NUCLEOTIDE SEQUENCE [LARGE SCALE GENOMIC DNA]</scope>
    <source>
        <strain evidence="2 3">DSM 44262</strain>
    </source>
</reference>
<gene>
    <name evidence="2" type="ORF">CFP75_30030</name>
</gene>
<feature type="signal peptide" evidence="1">
    <location>
        <begin position="1"/>
        <end position="29"/>
    </location>
</feature>
<dbReference type="NCBIfam" id="TIGR02913">
    <property type="entry name" value="HAF_rpt"/>
    <property type="match status" value="1"/>
</dbReference>
<feature type="chain" id="PRO_5011306259" description="HAF repeat-containing protein" evidence="1">
    <location>
        <begin position="30"/>
        <end position="383"/>
    </location>
</feature>
<evidence type="ECO:0000256" key="1">
    <source>
        <dbReference type="SAM" id="SignalP"/>
    </source>
</evidence>
<evidence type="ECO:0008006" key="4">
    <source>
        <dbReference type="Google" id="ProtNLM"/>
    </source>
</evidence>
<name>A0A229RGJ8_AMYAL</name>
<dbReference type="RefSeq" id="WP_020631834.1">
    <property type="nucleotide sequence ID" value="NZ_KB913032.1"/>
</dbReference>
<evidence type="ECO:0000313" key="3">
    <source>
        <dbReference type="Proteomes" id="UP000215563"/>
    </source>
</evidence>
<comment type="caution">
    <text evidence="2">The sequence shown here is derived from an EMBL/GenBank/DDBJ whole genome shotgun (WGS) entry which is preliminary data.</text>
</comment>
<protein>
    <recommendedName>
        <fullName evidence="4">HAF repeat-containing protein</fullName>
    </recommendedName>
</protein>
<dbReference type="OrthoDB" id="4310309at2"/>
<evidence type="ECO:0000313" key="2">
    <source>
        <dbReference type="EMBL" id="OXM45705.1"/>
    </source>
</evidence>
<dbReference type="AlphaFoldDB" id="A0A229RGJ8"/>
<accession>A0A229RGJ8</accession>
<dbReference type="InterPro" id="IPR014262">
    <property type="entry name" value="HAF_rpt"/>
</dbReference>
<dbReference type="EMBL" id="NMQU01000099">
    <property type="protein sequence ID" value="OXM45705.1"/>
    <property type="molecule type" value="Genomic_DNA"/>
</dbReference>